<comment type="caution">
    <text evidence="2">The sequence shown here is derived from an EMBL/GenBank/DDBJ whole genome shotgun (WGS) entry which is preliminary data.</text>
</comment>
<dbReference type="InterPro" id="IPR051218">
    <property type="entry name" value="Sec_MonoDiacylglyc_Lipase"/>
</dbReference>
<sequence length="351" mass="39377">MTTSIIQTKSDIERTNTLLGKAPPVYRQAYSDRTSWLMACFSELAYKKFNPPVLNLSTANKLESILERTSSSKLSFEKIRQLVSAFAYDSEEEKESLIADLNELKAELLETFDSNGSQAILIRTSRFLVLSFRGTEATSWRDIKSDAYAVLKSCETGGKVHSGFDAAFNVIERDIINALEKFPNLPLFITGHSLGGALATIAAKRLTHKGGNAACYTFGSPRVADDHWLMTMKTPIYRVVNASDSVTMVPPADVLITSLSWLLGLLPGVGDSVKRSLREKFGKYLHGGDMRYLTSISPGDYKSTRLLYHVDIWYRFRGWLNNKLPWTSVLADHSISIYRKKLEQIALERNK</sequence>
<dbReference type="InterPro" id="IPR002921">
    <property type="entry name" value="Fungal_lipase-type"/>
</dbReference>
<accession>A0A432XAP0</accession>
<gene>
    <name evidence="2" type="ORF">CWE21_13355</name>
</gene>
<keyword evidence="3" id="KW-1185">Reference proteome</keyword>
<dbReference type="InterPro" id="IPR029058">
    <property type="entry name" value="AB_hydrolase_fold"/>
</dbReference>
<dbReference type="Pfam" id="PF01764">
    <property type="entry name" value="Lipase_3"/>
    <property type="match status" value="1"/>
</dbReference>
<reference evidence="3" key="1">
    <citation type="journal article" date="2018" name="Front. Microbiol.">
        <title>Genome-Based Analysis Reveals the Taxonomy and Diversity of the Family Idiomarinaceae.</title>
        <authorList>
            <person name="Liu Y."/>
            <person name="Lai Q."/>
            <person name="Shao Z."/>
        </authorList>
    </citation>
    <scope>NUCLEOTIDE SEQUENCE [LARGE SCALE GENOMIC DNA]</scope>
    <source>
        <strain evidence="3">SW15</strain>
    </source>
</reference>
<dbReference type="RefSeq" id="WP_126834908.1">
    <property type="nucleotide sequence ID" value="NZ_PIPT01000018.1"/>
</dbReference>
<feature type="domain" description="Fungal lipase-type" evidence="1">
    <location>
        <begin position="129"/>
        <end position="252"/>
    </location>
</feature>
<protein>
    <submittedName>
        <fullName evidence="2">Lipase</fullName>
    </submittedName>
</protein>
<dbReference type="SUPFAM" id="SSF53474">
    <property type="entry name" value="alpha/beta-Hydrolases"/>
    <property type="match status" value="1"/>
</dbReference>
<name>A0A432XAP0_9GAMM</name>
<dbReference type="PANTHER" id="PTHR45856">
    <property type="entry name" value="ALPHA/BETA-HYDROLASES SUPERFAMILY PROTEIN"/>
    <property type="match status" value="1"/>
</dbReference>
<evidence type="ECO:0000259" key="1">
    <source>
        <dbReference type="Pfam" id="PF01764"/>
    </source>
</evidence>
<dbReference type="OrthoDB" id="5522031at2"/>
<dbReference type="EMBL" id="PIPT01000018">
    <property type="protein sequence ID" value="RUO45811.1"/>
    <property type="molecule type" value="Genomic_DNA"/>
</dbReference>
<dbReference type="AlphaFoldDB" id="A0A432XAP0"/>
<dbReference type="Gene3D" id="3.40.50.1820">
    <property type="entry name" value="alpha/beta hydrolase"/>
    <property type="match status" value="1"/>
</dbReference>
<organism evidence="2 3">
    <name type="scientific">Pseudidiomarina aquimaris</name>
    <dbReference type="NCBI Taxonomy" id="641841"/>
    <lineage>
        <taxon>Bacteria</taxon>
        <taxon>Pseudomonadati</taxon>
        <taxon>Pseudomonadota</taxon>
        <taxon>Gammaproteobacteria</taxon>
        <taxon>Alteromonadales</taxon>
        <taxon>Idiomarinaceae</taxon>
        <taxon>Pseudidiomarina</taxon>
    </lineage>
</organism>
<dbReference type="Proteomes" id="UP000286678">
    <property type="component" value="Unassembled WGS sequence"/>
</dbReference>
<evidence type="ECO:0000313" key="2">
    <source>
        <dbReference type="EMBL" id="RUO45811.1"/>
    </source>
</evidence>
<evidence type="ECO:0000313" key="3">
    <source>
        <dbReference type="Proteomes" id="UP000286678"/>
    </source>
</evidence>
<proteinExistence type="predicted"/>
<dbReference type="CDD" id="cd00519">
    <property type="entry name" value="Lipase_3"/>
    <property type="match status" value="1"/>
</dbReference>
<dbReference type="PANTHER" id="PTHR45856:SF24">
    <property type="entry name" value="FUNGAL LIPASE-LIKE DOMAIN-CONTAINING PROTEIN"/>
    <property type="match status" value="1"/>
</dbReference>
<dbReference type="GO" id="GO:0006629">
    <property type="term" value="P:lipid metabolic process"/>
    <property type="evidence" value="ECO:0007669"/>
    <property type="project" value="InterPro"/>
</dbReference>